<feature type="domain" description="EamA" evidence="7">
    <location>
        <begin position="9"/>
        <end position="137"/>
    </location>
</feature>
<dbReference type="RefSeq" id="WP_270043961.1">
    <property type="nucleotide sequence ID" value="NZ_JAPDOD010000037.1"/>
</dbReference>
<feature type="transmembrane region" description="Helical" evidence="6">
    <location>
        <begin position="5"/>
        <end position="23"/>
    </location>
</feature>
<dbReference type="InterPro" id="IPR050638">
    <property type="entry name" value="AA-Vitamin_Transporters"/>
</dbReference>
<dbReference type="EMBL" id="JAPDOD010000037">
    <property type="protein sequence ID" value="MDA0164710.1"/>
    <property type="molecule type" value="Genomic_DNA"/>
</dbReference>
<keyword evidence="4 6" id="KW-1133">Transmembrane helix</keyword>
<feature type="transmembrane region" description="Helical" evidence="6">
    <location>
        <begin position="266"/>
        <end position="283"/>
    </location>
</feature>
<feature type="transmembrane region" description="Helical" evidence="6">
    <location>
        <begin position="149"/>
        <end position="169"/>
    </location>
</feature>
<dbReference type="InterPro" id="IPR000620">
    <property type="entry name" value="EamA_dom"/>
</dbReference>
<comment type="subcellular location">
    <subcellularLocation>
        <location evidence="1">Membrane</location>
        <topology evidence="1">Multi-pass membrane protein</topology>
    </subcellularLocation>
</comment>
<dbReference type="InterPro" id="IPR037185">
    <property type="entry name" value="EmrE-like"/>
</dbReference>
<dbReference type="Gene3D" id="1.10.3730.20">
    <property type="match status" value="1"/>
</dbReference>
<feature type="transmembrane region" description="Helical" evidence="6">
    <location>
        <begin position="90"/>
        <end position="110"/>
    </location>
</feature>
<evidence type="ECO:0000256" key="1">
    <source>
        <dbReference type="ARBA" id="ARBA00004141"/>
    </source>
</evidence>
<keyword evidence="3 6" id="KW-0812">Transmembrane</keyword>
<keyword evidence="5 6" id="KW-0472">Membrane</keyword>
<dbReference type="SUPFAM" id="SSF103481">
    <property type="entry name" value="Multidrug resistance efflux transporter EmrE"/>
    <property type="match status" value="2"/>
</dbReference>
<gene>
    <name evidence="8" type="ORF">OM076_30865</name>
</gene>
<feature type="transmembrane region" description="Helical" evidence="6">
    <location>
        <begin position="211"/>
        <end position="233"/>
    </location>
</feature>
<feature type="transmembrane region" description="Helical" evidence="6">
    <location>
        <begin position="35"/>
        <end position="53"/>
    </location>
</feature>
<feature type="transmembrane region" description="Helical" evidence="6">
    <location>
        <begin position="65"/>
        <end position="84"/>
    </location>
</feature>
<comment type="similarity">
    <text evidence="2">Belongs to the EamA transporter family.</text>
</comment>
<accession>A0A9X3MXR2</accession>
<dbReference type="AlphaFoldDB" id="A0A9X3MXR2"/>
<evidence type="ECO:0000256" key="5">
    <source>
        <dbReference type="ARBA" id="ARBA00023136"/>
    </source>
</evidence>
<feature type="transmembrane region" description="Helical" evidence="6">
    <location>
        <begin position="240"/>
        <end position="260"/>
    </location>
</feature>
<comment type="caution">
    <text evidence="8">The sequence shown here is derived from an EMBL/GenBank/DDBJ whole genome shotgun (WGS) entry which is preliminary data.</text>
</comment>
<keyword evidence="9" id="KW-1185">Reference proteome</keyword>
<protein>
    <submittedName>
        <fullName evidence="8">DMT family transporter</fullName>
    </submittedName>
</protein>
<feature type="domain" description="EamA" evidence="7">
    <location>
        <begin position="150"/>
        <end position="282"/>
    </location>
</feature>
<proteinExistence type="inferred from homology"/>
<dbReference type="GO" id="GO:0016020">
    <property type="term" value="C:membrane"/>
    <property type="evidence" value="ECO:0007669"/>
    <property type="project" value="UniProtKB-SubCell"/>
</dbReference>
<evidence type="ECO:0000313" key="8">
    <source>
        <dbReference type="EMBL" id="MDA0164710.1"/>
    </source>
</evidence>
<evidence type="ECO:0000256" key="2">
    <source>
        <dbReference type="ARBA" id="ARBA00007362"/>
    </source>
</evidence>
<evidence type="ECO:0000256" key="4">
    <source>
        <dbReference type="ARBA" id="ARBA00022989"/>
    </source>
</evidence>
<sequence length="301" mass="30798">MTRRAWAAFAAMSVIWGLPYLFIKVAVDDGVSPAFLSFARVALAAVVLLVLAWRAGSLASLRGSWVWVAAYAVAEIALPFPLIAAGEQRVSSSLAAILIACVPLLVALLAIRFDNAERATGIRLVGLLVGLCGVVALVGIDVAGKSDELIGTGLIVLAACGYAIGPMVLKRKLADLDARATMGGSLAIAALVLAIPAALSVPSEVPTPEALGSLVVLGLICTALAFVVFSVLIREAGPSRALVITYVNPVVAVALGVAILGERPGTGAVAGLLLILAGSWLSTDGRLPPGFRRRPNTVVPA</sequence>
<feature type="transmembrane region" description="Helical" evidence="6">
    <location>
        <begin position="122"/>
        <end position="143"/>
    </location>
</feature>
<dbReference type="Proteomes" id="UP001149140">
    <property type="component" value="Unassembled WGS sequence"/>
</dbReference>
<feature type="transmembrane region" description="Helical" evidence="6">
    <location>
        <begin position="181"/>
        <end position="199"/>
    </location>
</feature>
<evidence type="ECO:0000256" key="3">
    <source>
        <dbReference type="ARBA" id="ARBA00022692"/>
    </source>
</evidence>
<evidence type="ECO:0000259" key="7">
    <source>
        <dbReference type="Pfam" id="PF00892"/>
    </source>
</evidence>
<evidence type="ECO:0000313" key="9">
    <source>
        <dbReference type="Proteomes" id="UP001149140"/>
    </source>
</evidence>
<dbReference type="PANTHER" id="PTHR32322:SF2">
    <property type="entry name" value="EAMA DOMAIN-CONTAINING PROTEIN"/>
    <property type="match status" value="1"/>
</dbReference>
<reference evidence="8" key="1">
    <citation type="submission" date="2022-10" db="EMBL/GenBank/DDBJ databases">
        <title>The WGS of Solirubrobacter ginsenosidimutans DSM 21036.</title>
        <authorList>
            <person name="Jiang Z."/>
        </authorList>
    </citation>
    <scope>NUCLEOTIDE SEQUENCE</scope>
    <source>
        <strain evidence="8">DSM 21036</strain>
    </source>
</reference>
<evidence type="ECO:0000256" key="6">
    <source>
        <dbReference type="SAM" id="Phobius"/>
    </source>
</evidence>
<dbReference type="Pfam" id="PF00892">
    <property type="entry name" value="EamA"/>
    <property type="match status" value="2"/>
</dbReference>
<dbReference type="PANTHER" id="PTHR32322">
    <property type="entry name" value="INNER MEMBRANE TRANSPORTER"/>
    <property type="match status" value="1"/>
</dbReference>
<name>A0A9X3MXR2_9ACTN</name>
<organism evidence="8 9">
    <name type="scientific">Solirubrobacter ginsenosidimutans</name>
    <dbReference type="NCBI Taxonomy" id="490573"/>
    <lineage>
        <taxon>Bacteria</taxon>
        <taxon>Bacillati</taxon>
        <taxon>Actinomycetota</taxon>
        <taxon>Thermoleophilia</taxon>
        <taxon>Solirubrobacterales</taxon>
        <taxon>Solirubrobacteraceae</taxon>
        <taxon>Solirubrobacter</taxon>
    </lineage>
</organism>